<dbReference type="GO" id="GO:0046872">
    <property type="term" value="F:metal ion binding"/>
    <property type="evidence" value="ECO:0007669"/>
    <property type="project" value="UniProtKB-KW"/>
</dbReference>
<name>A0A8H6YYM1_9AGAR</name>
<evidence type="ECO:0000256" key="2">
    <source>
        <dbReference type="ARBA" id="ARBA00022723"/>
    </source>
</evidence>
<dbReference type="PANTHER" id="PTHR48471:SF1">
    <property type="entry name" value="DDE TNP4 DOMAIN-CONTAINING PROTEIN"/>
    <property type="match status" value="1"/>
</dbReference>
<accession>A0A8H6YYM1</accession>
<dbReference type="EMBL" id="JACAZI010000002">
    <property type="protein sequence ID" value="KAF7368888.1"/>
    <property type="molecule type" value="Genomic_DNA"/>
</dbReference>
<dbReference type="InterPro" id="IPR027806">
    <property type="entry name" value="HARBI1_dom"/>
</dbReference>
<evidence type="ECO:0000313" key="5">
    <source>
        <dbReference type="Proteomes" id="UP000620124"/>
    </source>
</evidence>
<sequence>MDIDASFSHVMAAEMEEDEEEAEWELAATTAAMILTGAEQARVLRAERRQQSRLYLCRPQLLPNPRYDTPWQVLYGSRHDRAFITTMGFDVPTFHDIIDAGFGSAWYSTPYPSRRSGALGLVLHYLNSTMREISLQQIFALIPTTVSRYITFALTILLGVLRKMPDAAIRYPSSVEEFQALNDLIIERHPRLKGAFAGLDGLNLPVQTAEDEEMENATYNGWLCEHFISCLIIAANLNAPGSWHDSRVAKPIYEKLRTRTPEGFYMVADTAFPRGSAQIEGKIRAPIKSGQVIRGTTVEIEEKLAFDRDLLSYRQTAEWGMRALQGSFGRLRLPLDIGDQNERGNLLEICVRLHNLRTRRVGHNQIRTVYMPLWRQNKEDEEVWTNFENMLFSEQRRNDRVSRFHNFAEYE</sequence>
<protein>
    <recommendedName>
        <fullName evidence="3">DDE Tnp4 domain-containing protein</fullName>
    </recommendedName>
</protein>
<evidence type="ECO:0000259" key="3">
    <source>
        <dbReference type="Pfam" id="PF13359"/>
    </source>
</evidence>
<comment type="cofactor">
    <cofactor evidence="1">
        <name>a divalent metal cation</name>
        <dbReference type="ChEBI" id="CHEBI:60240"/>
    </cofactor>
</comment>
<feature type="domain" description="DDE Tnp4" evidence="3">
    <location>
        <begin position="199"/>
        <end position="355"/>
    </location>
</feature>
<reference evidence="4" key="1">
    <citation type="submission" date="2020-05" db="EMBL/GenBank/DDBJ databases">
        <title>Mycena genomes resolve the evolution of fungal bioluminescence.</title>
        <authorList>
            <person name="Tsai I.J."/>
        </authorList>
    </citation>
    <scope>NUCLEOTIDE SEQUENCE</scope>
    <source>
        <strain evidence="4">CCC161011</strain>
    </source>
</reference>
<keyword evidence="2" id="KW-0479">Metal-binding</keyword>
<dbReference type="Pfam" id="PF13359">
    <property type="entry name" value="DDE_Tnp_4"/>
    <property type="match status" value="1"/>
</dbReference>
<organism evidence="4 5">
    <name type="scientific">Mycena venus</name>
    <dbReference type="NCBI Taxonomy" id="2733690"/>
    <lineage>
        <taxon>Eukaryota</taxon>
        <taxon>Fungi</taxon>
        <taxon>Dikarya</taxon>
        <taxon>Basidiomycota</taxon>
        <taxon>Agaricomycotina</taxon>
        <taxon>Agaricomycetes</taxon>
        <taxon>Agaricomycetidae</taxon>
        <taxon>Agaricales</taxon>
        <taxon>Marasmiineae</taxon>
        <taxon>Mycenaceae</taxon>
        <taxon>Mycena</taxon>
    </lineage>
</organism>
<evidence type="ECO:0000256" key="1">
    <source>
        <dbReference type="ARBA" id="ARBA00001968"/>
    </source>
</evidence>
<dbReference type="OrthoDB" id="78198at2759"/>
<dbReference type="AlphaFoldDB" id="A0A8H6YYM1"/>
<gene>
    <name evidence="4" type="ORF">MVEN_00214600</name>
</gene>
<keyword evidence="5" id="KW-1185">Reference proteome</keyword>
<dbReference type="Proteomes" id="UP000620124">
    <property type="component" value="Unassembled WGS sequence"/>
</dbReference>
<comment type="caution">
    <text evidence="4">The sequence shown here is derived from an EMBL/GenBank/DDBJ whole genome shotgun (WGS) entry which is preliminary data.</text>
</comment>
<evidence type="ECO:0000313" key="4">
    <source>
        <dbReference type="EMBL" id="KAF7368888.1"/>
    </source>
</evidence>
<dbReference type="PANTHER" id="PTHR48471">
    <property type="entry name" value="DDE TNP4 DOMAIN-CONTAINING PROTEIN"/>
    <property type="match status" value="1"/>
</dbReference>
<proteinExistence type="predicted"/>